<evidence type="ECO:0000259" key="3">
    <source>
        <dbReference type="Pfam" id="PF14661"/>
    </source>
</evidence>
<reference evidence="4 5" key="1">
    <citation type="submission" date="2024-02" db="EMBL/GenBank/DDBJ databases">
        <title>Discinaceae phylogenomics.</title>
        <authorList>
            <person name="Dirks A.C."/>
            <person name="James T.Y."/>
        </authorList>
    </citation>
    <scope>NUCLEOTIDE SEQUENCE [LARGE SCALE GENOMIC DNA]</scope>
    <source>
        <strain evidence="4 5">ACD0624</strain>
    </source>
</reference>
<dbReference type="PANTHER" id="PTHR16151">
    <property type="entry name" value="HAUS AUGMIN-LIKE COMPLEX SUBUNIT 6"/>
    <property type="match status" value="1"/>
</dbReference>
<feature type="region of interest" description="Disordered" evidence="2">
    <location>
        <begin position="471"/>
        <end position="531"/>
    </location>
</feature>
<dbReference type="InterPro" id="IPR026797">
    <property type="entry name" value="HAUS_6"/>
</dbReference>
<evidence type="ECO:0000313" key="4">
    <source>
        <dbReference type="EMBL" id="KAL0631203.1"/>
    </source>
</evidence>
<dbReference type="EMBL" id="JBBBZM010000282">
    <property type="protein sequence ID" value="KAL0631203.1"/>
    <property type="molecule type" value="Genomic_DNA"/>
</dbReference>
<feature type="compositionally biased region" description="Polar residues" evidence="2">
    <location>
        <begin position="471"/>
        <end position="489"/>
    </location>
</feature>
<organism evidence="4 5">
    <name type="scientific">Discina gigas</name>
    <dbReference type="NCBI Taxonomy" id="1032678"/>
    <lineage>
        <taxon>Eukaryota</taxon>
        <taxon>Fungi</taxon>
        <taxon>Dikarya</taxon>
        <taxon>Ascomycota</taxon>
        <taxon>Pezizomycotina</taxon>
        <taxon>Pezizomycetes</taxon>
        <taxon>Pezizales</taxon>
        <taxon>Discinaceae</taxon>
        <taxon>Discina</taxon>
    </lineage>
</organism>
<feature type="coiled-coil region" evidence="1">
    <location>
        <begin position="284"/>
        <end position="311"/>
    </location>
</feature>
<evidence type="ECO:0000256" key="2">
    <source>
        <dbReference type="SAM" id="MobiDB-lite"/>
    </source>
</evidence>
<comment type="caution">
    <text evidence="4">The sequence shown here is derived from an EMBL/GenBank/DDBJ whole genome shotgun (WGS) entry which is preliminary data.</text>
</comment>
<evidence type="ECO:0000256" key="1">
    <source>
        <dbReference type="SAM" id="Coils"/>
    </source>
</evidence>
<keyword evidence="5" id="KW-1185">Reference proteome</keyword>
<protein>
    <recommendedName>
        <fullName evidence="3">HAUS augmin-like complex subunit 6 N-terminal domain-containing protein</fullName>
    </recommendedName>
</protein>
<dbReference type="PANTHER" id="PTHR16151:SF2">
    <property type="entry name" value="HAUS AUGMIN-LIKE COMPLEX SUBUNIT 6"/>
    <property type="match status" value="1"/>
</dbReference>
<dbReference type="InterPro" id="IPR028163">
    <property type="entry name" value="HAUS_6_N"/>
</dbReference>
<dbReference type="Pfam" id="PF14661">
    <property type="entry name" value="HAUS6_N"/>
    <property type="match status" value="1"/>
</dbReference>
<keyword evidence="1" id="KW-0175">Coiled coil</keyword>
<feature type="region of interest" description="Disordered" evidence="2">
    <location>
        <begin position="381"/>
        <end position="415"/>
    </location>
</feature>
<gene>
    <name evidence="4" type="ORF">Q9L58_009935</name>
</gene>
<evidence type="ECO:0000313" key="5">
    <source>
        <dbReference type="Proteomes" id="UP001447188"/>
    </source>
</evidence>
<name>A0ABR3G5Q9_9PEZI</name>
<dbReference type="Proteomes" id="UP001447188">
    <property type="component" value="Unassembled WGS sequence"/>
</dbReference>
<accession>A0ABR3G5Q9</accession>
<feature type="domain" description="HAUS augmin-like complex subunit 6 N-terminal" evidence="3">
    <location>
        <begin position="11"/>
        <end position="231"/>
    </location>
</feature>
<proteinExistence type="predicted"/>
<sequence>MKPSPTAVSLLLTNLRLLDYDSSEEFFPITPDVFTSLKNKGKAFEHIVYHLLYTLDPEECDIRLEGCWPIYEPAQSRELRNVVFKWLTDLKKSGQIGGNILVRRTLLDDCSGDRYEELLLSLSTTVLRDQIEKGNFQDANHKTFAYKQTSSLTPSLGALRALILAHQSSLTRLLFTRRLSKSQWSSFNSFLDSKEVQISTLSKSLAQPALEKSPKVLPRGYEDEILRKWRNNWLGDQRWLDILLSGDPEHMRDRFFELSFEKALAKHYHFKNGLVGAVNGEVSLRALEEQVQEQKYRLKELRQMREETLRAGPGLDISASPRAGAETETRIEKKNLRVVFDQHQRLHAGQLKIVSNYMTNQKNEYTELMYSLREDLTAAGIPNRRGASSSSGYQFKPPPSDPPTQNGEPENPMEVDSMDIDSMELNEDNELPESELPISEYSRYDYDSDQEMIQPSSPFLEQYDLSSTPLIKVSQQIREYNPHPTTSDGSYPDDDDEGFSAFEEESKTIPDPQPPARGKSPAQHSLEFGDDELLAERIVSTMTATAFSPEKPSPVKRMQHRQYQEPFDDTFDMDESTLRLSIYQQSTPYSQSEASSFSFLPGQSLLTPLRHPSPDRTRKEDLLVSSDYDSVFKSRPKIAVSPPFMPAEGSLCTLPGLSLVSGMQTPEGVFLRDDMIDFSSKHALSPLTKKDGKRVKM</sequence>